<reference evidence="1 2" key="1">
    <citation type="submission" date="2018-03" db="EMBL/GenBank/DDBJ databases">
        <title>Genomic Encyclopedia of Archaeal and Bacterial Type Strains, Phase II (KMG-II): from individual species to whole genera.</title>
        <authorList>
            <person name="Goeker M."/>
        </authorList>
    </citation>
    <scope>NUCLEOTIDE SEQUENCE [LARGE SCALE GENOMIC DNA]</scope>
    <source>
        <strain evidence="1 2">DSM 44720</strain>
    </source>
</reference>
<evidence type="ECO:0000313" key="2">
    <source>
        <dbReference type="Proteomes" id="UP000239494"/>
    </source>
</evidence>
<dbReference type="Proteomes" id="UP000239494">
    <property type="component" value="Unassembled WGS sequence"/>
</dbReference>
<accession>A0A2T0T4D0</accession>
<dbReference type="AlphaFoldDB" id="A0A2T0T4D0"/>
<evidence type="ECO:0000313" key="1">
    <source>
        <dbReference type="EMBL" id="PRY40517.1"/>
    </source>
</evidence>
<keyword evidence="2" id="KW-1185">Reference proteome</keyword>
<dbReference type="EMBL" id="PVTF01000006">
    <property type="protein sequence ID" value="PRY40517.1"/>
    <property type="molecule type" value="Genomic_DNA"/>
</dbReference>
<gene>
    <name evidence="1" type="ORF">CLV43_106254</name>
</gene>
<comment type="caution">
    <text evidence="1">The sequence shown here is derived from an EMBL/GenBank/DDBJ whole genome shotgun (WGS) entry which is preliminary data.</text>
</comment>
<protein>
    <submittedName>
        <fullName evidence="1">Uncharacterized protein</fullName>
    </submittedName>
</protein>
<proteinExistence type="predicted"/>
<name>A0A2T0T4D0_9PSEU</name>
<dbReference type="RefSeq" id="WP_106189065.1">
    <property type="nucleotide sequence ID" value="NZ_PVTF01000006.1"/>
</dbReference>
<organism evidence="1 2">
    <name type="scientific">Umezawaea tangerina</name>
    <dbReference type="NCBI Taxonomy" id="84725"/>
    <lineage>
        <taxon>Bacteria</taxon>
        <taxon>Bacillati</taxon>
        <taxon>Actinomycetota</taxon>
        <taxon>Actinomycetes</taxon>
        <taxon>Pseudonocardiales</taxon>
        <taxon>Pseudonocardiaceae</taxon>
        <taxon>Umezawaea</taxon>
    </lineage>
</organism>
<sequence length="128" mass="14682">MISSVAYIEEDAFQDFLSCYSSSQHEHIDHLAHYLRDWCEEGDGTEDCGYDFGIYMVVFALIAQSWATEGKTILTTRPGTFAREDSHTNALERRVVPDLLVKDCWDCNEAVSPQSFTLRSARHQRTNR</sequence>